<dbReference type="NCBIfam" id="NF047864">
    <property type="entry name" value="CBU_0592_membra"/>
    <property type="match status" value="1"/>
</dbReference>
<feature type="domain" description="CBU-0592-like" evidence="2">
    <location>
        <begin position="4"/>
        <end position="72"/>
    </location>
</feature>
<keyword evidence="4" id="KW-1185">Reference proteome</keyword>
<keyword evidence="1" id="KW-0472">Membrane</keyword>
<evidence type="ECO:0000259" key="2">
    <source>
        <dbReference type="Pfam" id="PF26604"/>
    </source>
</evidence>
<dbReference type="AlphaFoldDB" id="A0A4Q0NR46"/>
<keyword evidence="1" id="KW-1133">Transmembrane helix</keyword>
<dbReference type="EMBL" id="QOVI01000005">
    <property type="protein sequence ID" value="RXG13239.1"/>
    <property type="molecule type" value="Genomic_DNA"/>
</dbReference>
<accession>A0A4Q0NR46</accession>
<evidence type="ECO:0000256" key="1">
    <source>
        <dbReference type="SAM" id="Phobius"/>
    </source>
</evidence>
<comment type="caution">
    <text evidence="3">The sequence shown here is derived from an EMBL/GenBank/DDBJ whole genome shotgun (WGS) entry which is preliminary data.</text>
</comment>
<evidence type="ECO:0000313" key="3">
    <source>
        <dbReference type="EMBL" id="RXG13239.1"/>
    </source>
</evidence>
<proteinExistence type="predicted"/>
<gene>
    <name evidence="3" type="ORF">DSM04_105217</name>
</gene>
<dbReference type="Pfam" id="PF26604">
    <property type="entry name" value="CBU_0592"/>
    <property type="match status" value="1"/>
</dbReference>
<sequence>MVSIGWLGAVIFIAAYLLLSLEFISAKNKLYHVLNGLGAVCLVINAFYLDDYPNIVVNGVWGILALVAVYKRKNSVKETASTSKVKQP</sequence>
<keyword evidence="1" id="KW-0812">Transmembrane</keyword>
<reference evidence="3 4" key="1">
    <citation type="submission" date="2018-07" db="EMBL/GenBank/DDBJ databases">
        <title>Leeuwenhoekiella genomics.</title>
        <authorList>
            <person name="Tahon G."/>
            <person name="Willems A."/>
        </authorList>
    </citation>
    <scope>NUCLEOTIDE SEQUENCE [LARGE SCALE GENOMIC DNA]</scope>
    <source>
        <strain evidence="3 4">R-50232</strain>
    </source>
</reference>
<protein>
    <recommendedName>
        <fullName evidence="2">CBU-0592-like domain-containing protein</fullName>
    </recommendedName>
</protein>
<organism evidence="3 4">
    <name type="scientific">Leeuwenhoekiella aestuarii</name>
    <dbReference type="NCBI Taxonomy" id="2249426"/>
    <lineage>
        <taxon>Bacteria</taxon>
        <taxon>Pseudomonadati</taxon>
        <taxon>Bacteroidota</taxon>
        <taxon>Flavobacteriia</taxon>
        <taxon>Flavobacteriales</taxon>
        <taxon>Flavobacteriaceae</taxon>
        <taxon>Leeuwenhoekiella</taxon>
    </lineage>
</organism>
<feature type="transmembrane region" description="Helical" evidence="1">
    <location>
        <begin position="55"/>
        <end position="71"/>
    </location>
</feature>
<feature type="transmembrane region" description="Helical" evidence="1">
    <location>
        <begin position="6"/>
        <end position="24"/>
    </location>
</feature>
<dbReference type="Proteomes" id="UP000289821">
    <property type="component" value="Unassembled WGS sequence"/>
</dbReference>
<dbReference type="OrthoDB" id="826808at2"/>
<feature type="transmembrane region" description="Helical" evidence="1">
    <location>
        <begin position="31"/>
        <end position="49"/>
    </location>
</feature>
<name>A0A4Q0NR46_9FLAO</name>
<evidence type="ECO:0000313" key="4">
    <source>
        <dbReference type="Proteomes" id="UP000289821"/>
    </source>
</evidence>
<dbReference type="InterPro" id="IPR058058">
    <property type="entry name" value="CBU_0592-like"/>
</dbReference>
<dbReference type="RefSeq" id="WP_128762016.1">
    <property type="nucleotide sequence ID" value="NZ_QOVI01000005.1"/>
</dbReference>